<proteinExistence type="predicted"/>
<evidence type="ECO:0000313" key="2">
    <source>
        <dbReference type="EMBL" id="RUL89200.1"/>
    </source>
</evidence>
<evidence type="ECO:0008006" key="4">
    <source>
        <dbReference type="Google" id="ProtNLM"/>
    </source>
</evidence>
<comment type="caution">
    <text evidence="2">The sequence shown here is derived from an EMBL/GenBank/DDBJ whole genome shotgun (WGS) entry which is preliminary data.</text>
</comment>
<organism evidence="2 3">
    <name type="scientific">Tautonia sociabilis</name>
    <dbReference type="NCBI Taxonomy" id="2080755"/>
    <lineage>
        <taxon>Bacteria</taxon>
        <taxon>Pseudomonadati</taxon>
        <taxon>Planctomycetota</taxon>
        <taxon>Planctomycetia</taxon>
        <taxon>Isosphaerales</taxon>
        <taxon>Isosphaeraceae</taxon>
        <taxon>Tautonia</taxon>
    </lineage>
</organism>
<feature type="region of interest" description="Disordered" evidence="1">
    <location>
        <begin position="565"/>
        <end position="597"/>
    </location>
</feature>
<evidence type="ECO:0000256" key="1">
    <source>
        <dbReference type="SAM" id="MobiDB-lite"/>
    </source>
</evidence>
<reference evidence="2 3" key="2">
    <citation type="submission" date="2019-01" db="EMBL/GenBank/DDBJ databases">
        <title>Tautonia sociabilis, a novel thermotolerant planctomycete of Isosphaeraceae family, isolated from a 4000 m deep subterranean habitat.</title>
        <authorList>
            <person name="Kovaleva O.L."/>
            <person name="Elcheninov A.G."/>
            <person name="Van Heerden E."/>
            <person name="Toshchakov S.V."/>
            <person name="Novikov A."/>
            <person name="Bonch-Osmolovskaya E.A."/>
            <person name="Kublanov I.V."/>
        </authorList>
    </citation>
    <scope>NUCLEOTIDE SEQUENCE [LARGE SCALE GENOMIC DNA]</scope>
    <source>
        <strain evidence="2 3">GM2012</strain>
    </source>
</reference>
<protein>
    <recommendedName>
        <fullName evidence="4">DUF4185 domain-containing protein</fullName>
    </recommendedName>
</protein>
<evidence type="ECO:0000313" key="3">
    <source>
        <dbReference type="Proteomes" id="UP000280296"/>
    </source>
</evidence>
<gene>
    <name evidence="2" type="ORF">TsocGM_03535</name>
</gene>
<dbReference type="SUPFAM" id="SSF75005">
    <property type="entry name" value="Arabinanase/levansucrase/invertase"/>
    <property type="match status" value="1"/>
</dbReference>
<dbReference type="AlphaFoldDB" id="A0A432MPE5"/>
<dbReference type="OrthoDB" id="210667at2"/>
<sequence length="647" mass="70838">MNTAAALLICLATFQPDVPPGEAIPESKPFAVEVVDAETGRGVPLVELRTVHNLRFTTDSAGVAAIAAPELMGTETYFHISSHGYEYPADGFGYRGKRLKVEPGGTARLELPRVNIAERLYRVTGAGIYADSVRLGRPTPIVEPLLNGLVVGQDSVFTVPYRGKLWWFWGDTSRPSYPLGNFHMSAATSELPSAGGLDPSVGINLDYFVDDNGFSRPMAEMPGPGPTWLSGFVVLADASGRDRLYAGYAKIRPPLDTYERGLCVYNDEAGRFDRVAVFPGIDTLHPDGHATRSLDANGEWITFASPYPIVRVAADSEALADPTRYEAFTCLEVDPSSGDPRVERDDQGLPVYRWRAGAAKLGPKEQADLIQAGTLAEGEGLLNLRDIETGAPILAHAGTVHWNEHRRRWVMITVQALGSPSFLGEVWYAEADSPLGPWAFARKVVTHNDYSFYNPMHHPEFDADGGRRIFFEGTYANTFSGTTTPTPRYDYNQIMYRLDLDDPRLNLPVAIYRIPDHQGNDRLRPVTGLNMEPRPAEGTVAFFALDRPAEGTVPIVEVLGPSGVELQAGSSPEGDRHSPTIFHALPADSDDPPPGTAPLFSFRDENGRRVFAASSSEQPLRDGWERLGGPICLVWTRPGPERQPLFP</sequence>
<reference evidence="2 3" key="1">
    <citation type="submission" date="2018-12" db="EMBL/GenBank/DDBJ databases">
        <authorList>
            <person name="Toschakov S.V."/>
        </authorList>
    </citation>
    <scope>NUCLEOTIDE SEQUENCE [LARGE SCALE GENOMIC DNA]</scope>
    <source>
        <strain evidence="2 3">GM2012</strain>
    </source>
</reference>
<dbReference type="InterPro" id="IPR023296">
    <property type="entry name" value="Glyco_hydro_beta-prop_sf"/>
</dbReference>
<keyword evidence="3" id="KW-1185">Reference proteome</keyword>
<name>A0A432MPE5_9BACT</name>
<accession>A0A432MPE5</accession>
<dbReference type="EMBL" id="RYZH01000004">
    <property type="protein sequence ID" value="RUL89200.1"/>
    <property type="molecule type" value="Genomic_DNA"/>
</dbReference>
<dbReference type="RefSeq" id="WP_126723935.1">
    <property type="nucleotide sequence ID" value="NZ_RYZH01000004.1"/>
</dbReference>
<dbReference type="Proteomes" id="UP000280296">
    <property type="component" value="Unassembled WGS sequence"/>
</dbReference>